<name>A0A0E9SZX4_ANGAN</name>
<evidence type="ECO:0000256" key="1">
    <source>
        <dbReference type="SAM" id="SignalP"/>
    </source>
</evidence>
<keyword evidence="1" id="KW-0732">Signal</keyword>
<reference evidence="2" key="2">
    <citation type="journal article" date="2015" name="Fish Shellfish Immunol.">
        <title>Early steps in the European eel (Anguilla anguilla)-Vibrio vulnificus interaction in the gills: Role of the RtxA13 toxin.</title>
        <authorList>
            <person name="Callol A."/>
            <person name="Pajuelo D."/>
            <person name="Ebbesson L."/>
            <person name="Teles M."/>
            <person name="MacKenzie S."/>
            <person name="Amaro C."/>
        </authorList>
    </citation>
    <scope>NUCLEOTIDE SEQUENCE</scope>
</reference>
<proteinExistence type="predicted"/>
<dbReference type="AlphaFoldDB" id="A0A0E9SZX4"/>
<feature type="signal peptide" evidence="1">
    <location>
        <begin position="1"/>
        <end position="17"/>
    </location>
</feature>
<dbReference type="EMBL" id="GBXM01061785">
    <property type="protein sequence ID" value="JAH46792.1"/>
    <property type="molecule type" value="Transcribed_RNA"/>
</dbReference>
<accession>A0A0E9SZX4</accession>
<sequence length="55" mass="6282">MCIGFLEFSFFRILSLSVLELHWFPLEMVEMVPSTLECSVKNILTTFFGAYSLSG</sequence>
<reference evidence="2" key="1">
    <citation type="submission" date="2014-11" db="EMBL/GenBank/DDBJ databases">
        <authorList>
            <person name="Amaro Gonzalez C."/>
        </authorList>
    </citation>
    <scope>NUCLEOTIDE SEQUENCE</scope>
</reference>
<evidence type="ECO:0000313" key="2">
    <source>
        <dbReference type="EMBL" id="JAH46792.1"/>
    </source>
</evidence>
<feature type="chain" id="PRO_5002432653" evidence="1">
    <location>
        <begin position="18"/>
        <end position="55"/>
    </location>
</feature>
<organism evidence="2">
    <name type="scientific">Anguilla anguilla</name>
    <name type="common">European freshwater eel</name>
    <name type="synonym">Muraena anguilla</name>
    <dbReference type="NCBI Taxonomy" id="7936"/>
    <lineage>
        <taxon>Eukaryota</taxon>
        <taxon>Metazoa</taxon>
        <taxon>Chordata</taxon>
        <taxon>Craniata</taxon>
        <taxon>Vertebrata</taxon>
        <taxon>Euteleostomi</taxon>
        <taxon>Actinopterygii</taxon>
        <taxon>Neopterygii</taxon>
        <taxon>Teleostei</taxon>
        <taxon>Anguilliformes</taxon>
        <taxon>Anguillidae</taxon>
        <taxon>Anguilla</taxon>
    </lineage>
</organism>
<protein>
    <submittedName>
        <fullName evidence="2">Uncharacterized protein</fullName>
    </submittedName>
</protein>